<name>A0ABS8G744_9ALTE</name>
<comment type="caution">
    <text evidence="2">The sequence shown here is derived from an EMBL/GenBank/DDBJ whole genome shotgun (WGS) entry which is preliminary data.</text>
</comment>
<feature type="transmembrane region" description="Helical" evidence="1">
    <location>
        <begin position="82"/>
        <end position="99"/>
    </location>
</feature>
<keyword evidence="1" id="KW-0812">Transmembrane</keyword>
<evidence type="ECO:0000313" key="2">
    <source>
        <dbReference type="EMBL" id="MCC2616343.1"/>
    </source>
</evidence>
<reference evidence="2 3" key="1">
    <citation type="submission" date="2021-10" db="EMBL/GenBank/DDBJ databases">
        <title>Draft genome of Aestuariibacter halophilus JC2043.</title>
        <authorList>
            <person name="Emsley S.A."/>
            <person name="Pfannmuller K.M."/>
            <person name="Ushijima B."/>
            <person name="Saw J.H."/>
            <person name="Videau P."/>
        </authorList>
    </citation>
    <scope>NUCLEOTIDE SEQUENCE [LARGE SCALE GENOMIC DNA]</scope>
    <source>
        <strain evidence="2 3">JC2043</strain>
    </source>
</reference>
<proteinExistence type="predicted"/>
<organism evidence="2 3">
    <name type="scientific">Fluctibacter halophilus</name>
    <dbReference type="NCBI Taxonomy" id="226011"/>
    <lineage>
        <taxon>Bacteria</taxon>
        <taxon>Pseudomonadati</taxon>
        <taxon>Pseudomonadota</taxon>
        <taxon>Gammaproteobacteria</taxon>
        <taxon>Alteromonadales</taxon>
        <taxon>Alteromonadaceae</taxon>
        <taxon>Fluctibacter</taxon>
    </lineage>
</organism>
<dbReference type="RefSeq" id="WP_229159509.1">
    <property type="nucleotide sequence ID" value="NZ_JAJEWP010000002.1"/>
</dbReference>
<gene>
    <name evidence="2" type="ORF">LJ739_08835</name>
</gene>
<feature type="transmembrane region" description="Helical" evidence="1">
    <location>
        <begin position="119"/>
        <end position="143"/>
    </location>
</feature>
<keyword evidence="1" id="KW-0472">Membrane</keyword>
<dbReference type="Proteomes" id="UP001520878">
    <property type="component" value="Unassembled WGS sequence"/>
</dbReference>
<evidence type="ECO:0000313" key="3">
    <source>
        <dbReference type="Proteomes" id="UP001520878"/>
    </source>
</evidence>
<keyword evidence="3" id="KW-1185">Reference proteome</keyword>
<sequence length="153" mass="17483">MKTFILASVFLMLFVSEALVKMMLSLVVGDFGWFDSLDRVVGDYTSESFLFSLGFRSIPYVIFILATAFLSKKLQIQEYKTVYWFWLIGMTLFIGFGYWTAQLSLFTDEHTPSTYALDFIIVPIIAIPVGPIFGIAGLLYVTFLKRLKRLLQA</sequence>
<keyword evidence="1" id="KW-1133">Transmembrane helix</keyword>
<protein>
    <recommendedName>
        <fullName evidence="4">EXPERA domain-containing protein</fullName>
    </recommendedName>
</protein>
<feature type="transmembrane region" description="Helical" evidence="1">
    <location>
        <begin position="49"/>
        <end position="70"/>
    </location>
</feature>
<accession>A0ABS8G744</accession>
<dbReference type="EMBL" id="JAJEWP010000002">
    <property type="protein sequence ID" value="MCC2616343.1"/>
    <property type="molecule type" value="Genomic_DNA"/>
</dbReference>
<evidence type="ECO:0000256" key="1">
    <source>
        <dbReference type="SAM" id="Phobius"/>
    </source>
</evidence>
<evidence type="ECO:0008006" key="4">
    <source>
        <dbReference type="Google" id="ProtNLM"/>
    </source>
</evidence>